<evidence type="ECO:0000313" key="6">
    <source>
        <dbReference type="Proteomes" id="UP000799640"/>
    </source>
</evidence>
<dbReference type="InterPro" id="IPR006671">
    <property type="entry name" value="Cyclin_N"/>
</dbReference>
<gene>
    <name evidence="5" type="ORF">EJ06DRAFT_529589</name>
</gene>
<dbReference type="SUPFAM" id="SSF47954">
    <property type="entry name" value="Cyclin-like"/>
    <property type="match status" value="2"/>
</dbReference>
<dbReference type="AlphaFoldDB" id="A0A6G1HZJ3"/>
<dbReference type="PANTHER" id="PTHR10026">
    <property type="entry name" value="CYCLIN"/>
    <property type="match status" value="1"/>
</dbReference>
<keyword evidence="3" id="KW-0195">Cyclin</keyword>
<comment type="similarity">
    <text evidence="1">Belongs to the cyclin family. Cyclin C subfamily.</text>
</comment>
<evidence type="ECO:0000256" key="1">
    <source>
        <dbReference type="ARBA" id="ARBA00008638"/>
    </source>
</evidence>
<dbReference type="CDD" id="cd20513">
    <property type="entry name" value="CYCLIN_CCNC_rpt1"/>
    <property type="match status" value="1"/>
</dbReference>
<dbReference type="InterPro" id="IPR013763">
    <property type="entry name" value="Cyclin-like_dom"/>
</dbReference>
<name>A0A6G1HZJ3_9PEZI</name>
<dbReference type="GO" id="GO:0016538">
    <property type="term" value="F:cyclin-dependent protein serine/threonine kinase regulator activity"/>
    <property type="evidence" value="ECO:0007669"/>
    <property type="project" value="InterPro"/>
</dbReference>
<dbReference type="Gene3D" id="1.10.472.10">
    <property type="entry name" value="Cyclin-like"/>
    <property type="match status" value="2"/>
</dbReference>
<dbReference type="EMBL" id="ML996693">
    <property type="protein sequence ID" value="KAF2401468.1"/>
    <property type="molecule type" value="Genomic_DNA"/>
</dbReference>
<dbReference type="CDD" id="cd20546">
    <property type="entry name" value="CYCLIN_SpCG1C_ScCTK2-like_rpt2"/>
    <property type="match status" value="1"/>
</dbReference>
<sequence length="299" mass="34019">MAANYWESSQRKYWTFSKKGLADVRRAQESEPANKQLIATYPLPERRLLNIYFHLQLAKLAKRMSVRQQALATAQVYMRRYYTKVEIRTTNPYLVLATSLYLACKMEECPQHIRIVVGEARQLWPELISSDTSKLGECEFNLISTMNSQLIVHHPYRSFIDLQTTFSLVQEEVSLAWSAINDHFLTDLPLLHPPHVVAITAVLLAVVLKPTQGNLQSHAQSLQTAMSTIAVPPSNTAPTTAQARIQKLITWLAESSVSIEAVVDCVQELISLYDVWESFNEKQCKEQITRFVKALALDK</sequence>
<accession>A0A6G1HZJ3</accession>
<organism evidence="5 6">
    <name type="scientific">Trichodelitschia bisporula</name>
    <dbReference type="NCBI Taxonomy" id="703511"/>
    <lineage>
        <taxon>Eukaryota</taxon>
        <taxon>Fungi</taxon>
        <taxon>Dikarya</taxon>
        <taxon>Ascomycota</taxon>
        <taxon>Pezizomycotina</taxon>
        <taxon>Dothideomycetes</taxon>
        <taxon>Dothideomycetes incertae sedis</taxon>
        <taxon>Phaeotrichales</taxon>
        <taxon>Phaeotrichaceae</taxon>
        <taxon>Trichodelitschia</taxon>
    </lineage>
</organism>
<dbReference type="SMART" id="SM00385">
    <property type="entry name" value="CYCLIN"/>
    <property type="match status" value="1"/>
</dbReference>
<dbReference type="PIRSF" id="PIRSF028758">
    <property type="entry name" value="Cyclin, C/H/G types"/>
    <property type="match status" value="1"/>
</dbReference>
<dbReference type="GO" id="GO:0006357">
    <property type="term" value="P:regulation of transcription by RNA polymerase II"/>
    <property type="evidence" value="ECO:0007669"/>
    <property type="project" value="InterPro"/>
</dbReference>
<evidence type="ECO:0000313" key="5">
    <source>
        <dbReference type="EMBL" id="KAF2401468.1"/>
    </source>
</evidence>
<protein>
    <recommendedName>
        <fullName evidence="2">RNA polymerase II holoenzyme cyclin-like subunit</fullName>
    </recommendedName>
</protein>
<dbReference type="Pfam" id="PF00134">
    <property type="entry name" value="Cyclin_N"/>
    <property type="match status" value="1"/>
</dbReference>
<dbReference type="Proteomes" id="UP000799640">
    <property type="component" value="Unassembled WGS sequence"/>
</dbReference>
<reference evidence="5" key="1">
    <citation type="journal article" date="2020" name="Stud. Mycol.">
        <title>101 Dothideomycetes genomes: a test case for predicting lifestyles and emergence of pathogens.</title>
        <authorList>
            <person name="Haridas S."/>
            <person name="Albert R."/>
            <person name="Binder M."/>
            <person name="Bloem J."/>
            <person name="Labutti K."/>
            <person name="Salamov A."/>
            <person name="Andreopoulos B."/>
            <person name="Baker S."/>
            <person name="Barry K."/>
            <person name="Bills G."/>
            <person name="Bluhm B."/>
            <person name="Cannon C."/>
            <person name="Castanera R."/>
            <person name="Culley D."/>
            <person name="Daum C."/>
            <person name="Ezra D."/>
            <person name="Gonzalez J."/>
            <person name="Henrissat B."/>
            <person name="Kuo A."/>
            <person name="Liang C."/>
            <person name="Lipzen A."/>
            <person name="Lutzoni F."/>
            <person name="Magnuson J."/>
            <person name="Mondo S."/>
            <person name="Nolan M."/>
            <person name="Ohm R."/>
            <person name="Pangilinan J."/>
            <person name="Park H.-J."/>
            <person name="Ramirez L."/>
            <person name="Alfaro M."/>
            <person name="Sun H."/>
            <person name="Tritt A."/>
            <person name="Yoshinaga Y."/>
            <person name="Zwiers L.-H."/>
            <person name="Turgeon B."/>
            <person name="Goodwin S."/>
            <person name="Spatafora J."/>
            <person name="Crous P."/>
            <person name="Grigoriev I."/>
        </authorList>
    </citation>
    <scope>NUCLEOTIDE SEQUENCE</scope>
    <source>
        <strain evidence="5">CBS 262.69</strain>
    </source>
</reference>
<evidence type="ECO:0000259" key="4">
    <source>
        <dbReference type="SMART" id="SM00385"/>
    </source>
</evidence>
<keyword evidence="6" id="KW-1185">Reference proteome</keyword>
<dbReference type="InterPro" id="IPR043198">
    <property type="entry name" value="Cyclin/Ssn8"/>
</dbReference>
<dbReference type="OrthoDB" id="10266018at2759"/>
<evidence type="ECO:0000256" key="2">
    <source>
        <dbReference type="ARBA" id="ARBA00014912"/>
    </source>
</evidence>
<proteinExistence type="inferred from homology"/>
<feature type="domain" description="Cyclin-like" evidence="4">
    <location>
        <begin position="55"/>
        <end position="144"/>
    </location>
</feature>
<evidence type="ECO:0000256" key="3">
    <source>
        <dbReference type="RuleBase" id="RU000383"/>
    </source>
</evidence>
<dbReference type="InterPro" id="IPR036915">
    <property type="entry name" value="Cyclin-like_sf"/>
</dbReference>